<name>A0A916XIB6_9ACTN</name>
<gene>
    <name evidence="2" type="ORF">GCM10011410_28670</name>
</gene>
<evidence type="ECO:0000313" key="3">
    <source>
        <dbReference type="Proteomes" id="UP000641514"/>
    </source>
</evidence>
<keyword evidence="3" id="KW-1185">Reference proteome</keyword>
<dbReference type="EMBL" id="BMJH01000003">
    <property type="protein sequence ID" value="GGC73786.1"/>
    <property type="molecule type" value="Genomic_DNA"/>
</dbReference>
<reference evidence="2" key="2">
    <citation type="submission" date="2020-09" db="EMBL/GenBank/DDBJ databases">
        <authorList>
            <person name="Sun Q."/>
            <person name="Zhou Y."/>
        </authorList>
    </citation>
    <scope>NUCLEOTIDE SEQUENCE</scope>
    <source>
        <strain evidence="2">CGMCC 1.15478</strain>
    </source>
</reference>
<accession>A0A916XIB6</accession>
<protein>
    <recommendedName>
        <fullName evidence="1">Tetracyclin repressor-like C-terminal group 31 domain-containing protein</fullName>
    </recommendedName>
</protein>
<organism evidence="2 3">
    <name type="scientific">Hoyosella rhizosphaerae</name>
    <dbReference type="NCBI Taxonomy" id="1755582"/>
    <lineage>
        <taxon>Bacteria</taxon>
        <taxon>Bacillati</taxon>
        <taxon>Actinomycetota</taxon>
        <taxon>Actinomycetes</taxon>
        <taxon>Mycobacteriales</taxon>
        <taxon>Hoyosellaceae</taxon>
        <taxon>Hoyosella</taxon>
    </lineage>
</organism>
<feature type="domain" description="Tetracyclin repressor-like C-terminal group 31" evidence="1">
    <location>
        <begin position="34"/>
        <end position="136"/>
    </location>
</feature>
<dbReference type="Pfam" id="PF17940">
    <property type="entry name" value="TetR_C_31"/>
    <property type="match status" value="1"/>
</dbReference>
<dbReference type="Gene3D" id="1.10.357.10">
    <property type="entry name" value="Tetracycline Repressor, domain 2"/>
    <property type="match status" value="1"/>
</dbReference>
<evidence type="ECO:0000259" key="1">
    <source>
        <dbReference type="Pfam" id="PF17940"/>
    </source>
</evidence>
<evidence type="ECO:0000313" key="2">
    <source>
        <dbReference type="EMBL" id="GGC73786.1"/>
    </source>
</evidence>
<dbReference type="InterPro" id="IPR041583">
    <property type="entry name" value="TetR_C_31"/>
</dbReference>
<proteinExistence type="predicted"/>
<dbReference type="Proteomes" id="UP000641514">
    <property type="component" value="Unassembled WGS sequence"/>
</dbReference>
<reference evidence="2" key="1">
    <citation type="journal article" date="2014" name="Int. J. Syst. Evol. Microbiol.">
        <title>Complete genome sequence of Corynebacterium casei LMG S-19264T (=DSM 44701T), isolated from a smear-ripened cheese.</title>
        <authorList>
            <consortium name="US DOE Joint Genome Institute (JGI-PGF)"/>
            <person name="Walter F."/>
            <person name="Albersmeier A."/>
            <person name="Kalinowski J."/>
            <person name="Ruckert C."/>
        </authorList>
    </citation>
    <scope>NUCLEOTIDE SEQUENCE</scope>
    <source>
        <strain evidence="2">CGMCC 1.15478</strain>
    </source>
</reference>
<sequence length="144" mass="15973">MLAVEFGGRAEIDLLKRQLEVVSRRRRNADTFSSLLVEWLAQGSDAEPSAQRAELVARYERFVASVRRPEIRRVTGRLRAERNALVVELIDRCGREVSASSLKTLVAIVDGTLLSSLLAEERDPFAAVRDALFPVVDVLAPTKG</sequence>
<comment type="caution">
    <text evidence="2">The sequence shown here is derived from an EMBL/GenBank/DDBJ whole genome shotgun (WGS) entry which is preliminary data.</text>
</comment>
<dbReference type="AlphaFoldDB" id="A0A916XIB6"/>